<sequence>MFLQTARTDPYLNPFQYRHQQSKSPQAPLATRSGSLRLNLKHRSHHPCQTRSRCTDLLHVANVKLQAPDSAFL</sequence>
<accession>G2YQ47</accession>
<dbReference type="Proteomes" id="UP000008177">
    <property type="component" value="Unplaced contigs"/>
</dbReference>
<evidence type="ECO:0000313" key="3">
    <source>
        <dbReference type="Proteomes" id="UP000008177"/>
    </source>
</evidence>
<proteinExistence type="predicted"/>
<organism evidence="2 3">
    <name type="scientific">Botryotinia fuckeliana (strain T4)</name>
    <name type="common">Noble rot fungus</name>
    <name type="synonym">Botrytis cinerea</name>
    <dbReference type="NCBI Taxonomy" id="999810"/>
    <lineage>
        <taxon>Eukaryota</taxon>
        <taxon>Fungi</taxon>
        <taxon>Dikarya</taxon>
        <taxon>Ascomycota</taxon>
        <taxon>Pezizomycotina</taxon>
        <taxon>Leotiomycetes</taxon>
        <taxon>Helotiales</taxon>
        <taxon>Sclerotiniaceae</taxon>
        <taxon>Botrytis</taxon>
    </lineage>
</organism>
<evidence type="ECO:0000256" key="1">
    <source>
        <dbReference type="SAM" id="MobiDB-lite"/>
    </source>
</evidence>
<reference evidence="3" key="1">
    <citation type="journal article" date="2011" name="PLoS Genet.">
        <title>Genomic analysis of the necrotrophic fungal pathogens Sclerotinia sclerotiorum and Botrytis cinerea.</title>
        <authorList>
            <person name="Amselem J."/>
            <person name="Cuomo C.A."/>
            <person name="van Kan J.A."/>
            <person name="Viaud M."/>
            <person name="Benito E.P."/>
            <person name="Couloux A."/>
            <person name="Coutinho P.M."/>
            <person name="de Vries R.P."/>
            <person name="Dyer P.S."/>
            <person name="Fillinger S."/>
            <person name="Fournier E."/>
            <person name="Gout L."/>
            <person name="Hahn M."/>
            <person name="Kohn L."/>
            <person name="Lapalu N."/>
            <person name="Plummer K.M."/>
            <person name="Pradier J.M."/>
            <person name="Quevillon E."/>
            <person name="Sharon A."/>
            <person name="Simon A."/>
            <person name="ten Have A."/>
            <person name="Tudzynski B."/>
            <person name="Tudzynski P."/>
            <person name="Wincker P."/>
            <person name="Andrew M."/>
            <person name="Anthouard V."/>
            <person name="Beever R.E."/>
            <person name="Beffa R."/>
            <person name="Benoit I."/>
            <person name="Bouzid O."/>
            <person name="Brault B."/>
            <person name="Chen Z."/>
            <person name="Choquer M."/>
            <person name="Collemare J."/>
            <person name="Cotton P."/>
            <person name="Danchin E.G."/>
            <person name="Da Silva C."/>
            <person name="Gautier A."/>
            <person name="Giraud C."/>
            <person name="Giraud T."/>
            <person name="Gonzalez C."/>
            <person name="Grossetete S."/>
            <person name="Guldener U."/>
            <person name="Henrissat B."/>
            <person name="Howlett B.J."/>
            <person name="Kodira C."/>
            <person name="Kretschmer M."/>
            <person name="Lappartient A."/>
            <person name="Leroch M."/>
            <person name="Levis C."/>
            <person name="Mauceli E."/>
            <person name="Neuveglise C."/>
            <person name="Oeser B."/>
            <person name="Pearson M."/>
            <person name="Poulain J."/>
            <person name="Poussereau N."/>
            <person name="Quesneville H."/>
            <person name="Rascle C."/>
            <person name="Schumacher J."/>
            <person name="Segurens B."/>
            <person name="Sexton A."/>
            <person name="Silva E."/>
            <person name="Sirven C."/>
            <person name="Soanes D.M."/>
            <person name="Talbot N.J."/>
            <person name="Templeton M."/>
            <person name="Yandava C."/>
            <person name="Yarden O."/>
            <person name="Zeng Q."/>
            <person name="Rollins J.A."/>
            <person name="Lebrun M.H."/>
            <person name="Dickman M."/>
        </authorList>
    </citation>
    <scope>NUCLEOTIDE SEQUENCE [LARGE SCALE GENOMIC DNA]</scope>
    <source>
        <strain evidence="3">T4</strain>
    </source>
</reference>
<feature type="region of interest" description="Disordered" evidence="1">
    <location>
        <begin position="1"/>
        <end position="31"/>
    </location>
</feature>
<protein>
    <submittedName>
        <fullName evidence="2">Uncharacterized protein</fullName>
    </submittedName>
</protein>
<dbReference type="HOGENOM" id="CLU_2704550_0_0_1"/>
<evidence type="ECO:0000313" key="2">
    <source>
        <dbReference type="EMBL" id="CCD53745.1"/>
    </source>
</evidence>
<dbReference type="AlphaFoldDB" id="G2YQ47"/>
<dbReference type="InParanoid" id="G2YQ47"/>
<dbReference type="EMBL" id="FQ790348">
    <property type="protein sequence ID" value="CCD53745.1"/>
    <property type="molecule type" value="Genomic_DNA"/>
</dbReference>
<gene>
    <name evidence="2" type="ORF">BofuT4_uP132990.1</name>
</gene>
<name>G2YQ47_BOTF4</name>